<feature type="domain" description="Nudix hydrolase" evidence="1">
    <location>
        <begin position="28"/>
        <end position="157"/>
    </location>
</feature>
<organism evidence="2 3">
    <name type="scientific">Pseudoneobacillus rhizosphaerae</name>
    <dbReference type="NCBI Taxonomy" id="2880968"/>
    <lineage>
        <taxon>Bacteria</taxon>
        <taxon>Bacillati</taxon>
        <taxon>Bacillota</taxon>
        <taxon>Bacilli</taxon>
        <taxon>Bacillales</taxon>
        <taxon>Bacillaceae</taxon>
        <taxon>Pseudoneobacillus</taxon>
    </lineage>
</organism>
<dbReference type="AlphaFoldDB" id="A0A9C7LAE6"/>
<keyword evidence="3" id="KW-1185">Reference proteome</keyword>
<dbReference type="EMBL" id="CAKJTG010000015">
    <property type="protein sequence ID" value="CAG9609046.1"/>
    <property type="molecule type" value="Genomic_DNA"/>
</dbReference>
<proteinExistence type="predicted"/>
<protein>
    <submittedName>
        <fullName evidence="2">Isopentenyl-diphosphate Delta-isomerase</fullName>
        <ecNumber evidence="2">5.3.3.2</ecNumber>
    </submittedName>
</protein>
<evidence type="ECO:0000313" key="3">
    <source>
        <dbReference type="Proteomes" id="UP000789845"/>
    </source>
</evidence>
<comment type="caution">
    <text evidence="2">The sequence shown here is derived from an EMBL/GenBank/DDBJ whole genome shotgun (WGS) entry which is preliminary data.</text>
</comment>
<evidence type="ECO:0000313" key="2">
    <source>
        <dbReference type="EMBL" id="CAG9609046.1"/>
    </source>
</evidence>
<dbReference type="EC" id="5.3.3.2" evidence="2"/>
<dbReference type="InterPro" id="IPR015797">
    <property type="entry name" value="NUDIX_hydrolase-like_dom_sf"/>
</dbReference>
<dbReference type="InterPro" id="IPR000086">
    <property type="entry name" value="NUDIX_hydrolase_dom"/>
</dbReference>
<evidence type="ECO:0000259" key="1">
    <source>
        <dbReference type="PROSITE" id="PS51462"/>
    </source>
</evidence>
<dbReference type="RefSeq" id="WP_230497285.1">
    <property type="nucleotide sequence ID" value="NZ_CAKJTG010000015.1"/>
</dbReference>
<gene>
    <name evidence="2" type="primary">idi</name>
    <name evidence="2" type="ORF">NEOCIP111885_02765</name>
</gene>
<dbReference type="SUPFAM" id="SSF55811">
    <property type="entry name" value="Nudix"/>
    <property type="match status" value="1"/>
</dbReference>
<dbReference type="GO" id="GO:0004452">
    <property type="term" value="F:isopentenyl-diphosphate delta-isomerase activity"/>
    <property type="evidence" value="ECO:0007669"/>
    <property type="project" value="UniProtKB-EC"/>
</dbReference>
<dbReference type="PANTHER" id="PTHR10885:SF0">
    <property type="entry name" value="ISOPENTENYL-DIPHOSPHATE DELTA-ISOMERASE"/>
    <property type="match status" value="1"/>
</dbReference>
<dbReference type="Pfam" id="PF00293">
    <property type="entry name" value="NUDIX"/>
    <property type="match status" value="1"/>
</dbReference>
<dbReference type="CDD" id="cd04693">
    <property type="entry name" value="NUDIX_Hydrolase"/>
    <property type="match status" value="1"/>
</dbReference>
<name>A0A9C7LAE6_9BACI</name>
<reference evidence="2" key="1">
    <citation type="submission" date="2021-10" db="EMBL/GenBank/DDBJ databases">
        <authorList>
            <person name="Criscuolo A."/>
        </authorList>
    </citation>
    <scope>NUCLEOTIDE SEQUENCE</scope>
    <source>
        <strain evidence="2">CIP111885</strain>
    </source>
</reference>
<dbReference type="PROSITE" id="PS51462">
    <property type="entry name" value="NUDIX"/>
    <property type="match status" value="1"/>
</dbReference>
<keyword evidence="2" id="KW-0413">Isomerase</keyword>
<dbReference type="PANTHER" id="PTHR10885">
    <property type="entry name" value="ISOPENTENYL-DIPHOSPHATE DELTA-ISOMERASE"/>
    <property type="match status" value="1"/>
</dbReference>
<dbReference type="Gene3D" id="3.90.79.10">
    <property type="entry name" value="Nucleoside Triphosphate Pyrophosphohydrolase"/>
    <property type="match status" value="1"/>
</dbReference>
<sequence>MELWDVYDLDRNKTNRTWVRGEELQPGDFHLVVHVCIFNSNGDMLIQQRQPFKAGWPNLWDLTVGGSATVGDTSQTAAQRELYEEIGLKFDFQNKRPHLTIHFQRGFDDFYLIEEDVQLHTLSLQYEEVQNVKWASKEEILTLIKKEEFIPYYESLIHLLFDSRKQRGTISRIENRS</sequence>
<accession>A0A9C7LAE6</accession>
<dbReference type="Proteomes" id="UP000789845">
    <property type="component" value="Unassembled WGS sequence"/>
</dbReference>